<sequence length="243" mass="27178">MKNTISYLALVSLILTGCTYTNYSLDTARQAKVGWKYSYSSPVITYVKQASLQNNKLLSLCFTAKDSDNHSQREFTYTIDLAESNIKNNSNVKSDFFTIYEMNNLEFSEGCKIAVDDENKIPVLETAPKKLNQLTKNLNKTTLYLVKKSNPRYNYLALSSSKPIIHDYETVLLQVKKLKKINGISVDKEILWYAAVPFAALADTATALGFIVMGICSDAASTTSSFTEDDPRLKDNYTCLGGF</sequence>
<comment type="caution">
    <text evidence="1">The sequence shown here is derived from an EMBL/GenBank/DDBJ whole genome shotgun (WGS) entry which is preliminary data.</text>
</comment>
<protein>
    <recommendedName>
        <fullName evidence="3">Lipoprotein</fullName>
    </recommendedName>
</protein>
<dbReference type="Proteomes" id="UP001528823">
    <property type="component" value="Unassembled WGS sequence"/>
</dbReference>
<gene>
    <name evidence="1" type="ORF">ORQ98_04960</name>
</gene>
<evidence type="ECO:0000313" key="2">
    <source>
        <dbReference type="Proteomes" id="UP001528823"/>
    </source>
</evidence>
<organism evidence="1 2">
    <name type="scientific">Spartinivicinus poritis</name>
    <dbReference type="NCBI Taxonomy" id="2994640"/>
    <lineage>
        <taxon>Bacteria</taxon>
        <taxon>Pseudomonadati</taxon>
        <taxon>Pseudomonadota</taxon>
        <taxon>Gammaproteobacteria</taxon>
        <taxon>Oceanospirillales</taxon>
        <taxon>Zooshikellaceae</taxon>
        <taxon>Spartinivicinus</taxon>
    </lineage>
</organism>
<dbReference type="EMBL" id="JAPMOU010000004">
    <property type="protein sequence ID" value="MDE1461311.1"/>
    <property type="molecule type" value="Genomic_DNA"/>
</dbReference>
<proteinExistence type="predicted"/>
<dbReference type="PROSITE" id="PS51257">
    <property type="entry name" value="PROKAR_LIPOPROTEIN"/>
    <property type="match status" value="1"/>
</dbReference>
<evidence type="ECO:0000313" key="1">
    <source>
        <dbReference type="EMBL" id="MDE1461311.1"/>
    </source>
</evidence>
<accession>A0ABT5U5P4</accession>
<name>A0ABT5U5P4_9GAMM</name>
<reference evidence="1 2" key="1">
    <citation type="submission" date="2022-11" db="EMBL/GenBank/DDBJ databases">
        <title>Spartinivicinus poritis sp. nov., isolated from scleractinian coral Porites lutea.</title>
        <authorList>
            <person name="Zhang G."/>
            <person name="Cai L."/>
            <person name="Wei Q."/>
        </authorList>
    </citation>
    <scope>NUCLEOTIDE SEQUENCE [LARGE SCALE GENOMIC DNA]</scope>
    <source>
        <strain evidence="1 2">A2-2</strain>
    </source>
</reference>
<evidence type="ECO:0008006" key="3">
    <source>
        <dbReference type="Google" id="ProtNLM"/>
    </source>
</evidence>
<keyword evidence="2" id="KW-1185">Reference proteome</keyword>
<dbReference type="RefSeq" id="WP_274687675.1">
    <property type="nucleotide sequence ID" value="NZ_JAPMOU010000004.1"/>
</dbReference>